<evidence type="ECO:0000313" key="3">
    <source>
        <dbReference type="Proteomes" id="UP000000657"/>
    </source>
</evidence>
<feature type="compositionally biased region" description="Basic and acidic residues" evidence="1">
    <location>
        <begin position="63"/>
        <end position="80"/>
    </location>
</feature>
<gene>
    <name evidence="2" type="ordered locus">FRAAL4028</name>
</gene>
<dbReference type="KEGG" id="fal:FRAAL4028"/>
<reference evidence="2 3" key="1">
    <citation type="journal article" date="2007" name="Genome Res.">
        <title>Genome characteristics of facultatively symbiotic Frankia sp. strains reflect host range and host plant biogeography.</title>
        <authorList>
            <person name="Normand P."/>
            <person name="Lapierre P."/>
            <person name="Tisa L.S."/>
            <person name="Gogarten J.P."/>
            <person name="Alloisio N."/>
            <person name="Bagnarol E."/>
            <person name="Bassi C.A."/>
            <person name="Berry A.M."/>
            <person name="Bickhart D.M."/>
            <person name="Choisne N."/>
            <person name="Couloux A."/>
            <person name="Cournoyer B."/>
            <person name="Cruveiller S."/>
            <person name="Daubin V."/>
            <person name="Demange N."/>
            <person name="Francino M.P."/>
            <person name="Goltsman E."/>
            <person name="Huang Y."/>
            <person name="Kopp O.R."/>
            <person name="Labarre L."/>
            <person name="Lapidus A."/>
            <person name="Lavire C."/>
            <person name="Marechal J."/>
            <person name="Martinez M."/>
            <person name="Mastronunzio J.E."/>
            <person name="Mullin B.C."/>
            <person name="Niemann J."/>
            <person name="Pujic P."/>
            <person name="Rawnsley T."/>
            <person name="Rouy Z."/>
            <person name="Schenowitz C."/>
            <person name="Sellstedt A."/>
            <person name="Tavares F."/>
            <person name="Tomkins J.P."/>
            <person name="Vallenet D."/>
            <person name="Valverde C."/>
            <person name="Wall L.G."/>
            <person name="Wang Y."/>
            <person name="Medigue C."/>
            <person name="Benson D.R."/>
        </authorList>
    </citation>
    <scope>NUCLEOTIDE SEQUENCE [LARGE SCALE GENOMIC DNA]</scope>
    <source>
        <strain evidence="3">DSM 45986 / CECT 9034 / ACN14a</strain>
    </source>
</reference>
<feature type="compositionally biased region" description="Polar residues" evidence="1">
    <location>
        <begin position="8"/>
        <end position="22"/>
    </location>
</feature>
<dbReference type="STRING" id="326424.FRAAL4028"/>
<keyword evidence="3" id="KW-1185">Reference proteome</keyword>
<protein>
    <submittedName>
        <fullName evidence="2">Uncharacterized protein</fullName>
    </submittedName>
</protein>
<feature type="region of interest" description="Disordered" evidence="1">
    <location>
        <begin position="1"/>
        <end position="80"/>
    </location>
</feature>
<evidence type="ECO:0000256" key="1">
    <source>
        <dbReference type="SAM" id="MobiDB-lite"/>
    </source>
</evidence>
<dbReference type="HOGENOM" id="CLU_2584617_0_0_11"/>
<sequence>MPRVTRVGQPSQSTVRKLNTCTAPGISPSGAVFTSGDGGRQGRRSGLVRPPAAGWQQVGAPRRARDEEGDGRTHARGHLE</sequence>
<evidence type="ECO:0000313" key="2">
    <source>
        <dbReference type="EMBL" id="CAJ62670.1"/>
    </source>
</evidence>
<accession>Q0RIJ8</accession>
<dbReference type="AlphaFoldDB" id="Q0RIJ8"/>
<organism evidence="2 3">
    <name type="scientific">Frankia alni (strain DSM 45986 / CECT 9034 / ACN14a)</name>
    <dbReference type="NCBI Taxonomy" id="326424"/>
    <lineage>
        <taxon>Bacteria</taxon>
        <taxon>Bacillati</taxon>
        <taxon>Actinomycetota</taxon>
        <taxon>Actinomycetes</taxon>
        <taxon>Frankiales</taxon>
        <taxon>Frankiaceae</taxon>
        <taxon>Frankia</taxon>
    </lineage>
</organism>
<name>Q0RIJ8_FRAAA</name>
<dbReference type="EMBL" id="CT573213">
    <property type="protein sequence ID" value="CAJ62670.1"/>
    <property type="molecule type" value="Genomic_DNA"/>
</dbReference>
<dbReference type="Proteomes" id="UP000000657">
    <property type="component" value="Chromosome"/>
</dbReference>
<proteinExistence type="predicted"/>